<proteinExistence type="predicted"/>
<comment type="caution">
    <text evidence="3">The sequence shown here is derived from an EMBL/GenBank/DDBJ whole genome shotgun (WGS) entry which is preliminary data.</text>
</comment>
<dbReference type="Gene3D" id="1.10.150.20">
    <property type="entry name" value="5' to 3' exonuclease, C-terminal subdomain"/>
    <property type="match status" value="1"/>
</dbReference>
<accession>A0A1C7P518</accession>
<dbReference type="EMBL" id="LGLV01000005">
    <property type="protein sequence ID" value="OBZ96281.1"/>
    <property type="molecule type" value="Genomic_DNA"/>
</dbReference>
<keyword evidence="2" id="KW-0812">Transmembrane</keyword>
<evidence type="ECO:0000313" key="3">
    <source>
        <dbReference type="EMBL" id="OBZ96281.1"/>
    </source>
</evidence>
<organism evidence="3 4">
    <name type="scientific">Pararhizobium polonicum</name>
    <dbReference type="NCBI Taxonomy" id="1612624"/>
    <lineage>
        <taxon>Bacteria</taxon>
        <taxon>Pseudomonadati</taxon>
        <taxon>Pseudomonadota</taxon>
        <taxon>Alphaproteobacteria</taxon>
        <taxon>Hyphomicrobiales</taxon>
        <taxon>Rhizobiaceae</taxon>
        <taxon>Rhizobium/Agrobacterium group</taxon>
        <taxon>Pararhizobium</taxon>
    </lineage>
</organism>
<protein>
    <recommendedName>
        <fullName evidence="5">NADH:ubiquinone oxidoreductase</fullName>
    </recommendedName>
</protein>
<reference evidence="3 4" key="1">
    <citation type="journal article" date="2016" name="Syst. Appl. Microbiol.">
        <title>Pararhizobium polonicum sp. nov. isolated from tumors on stone fruit rootstocks.</title>
        <authorList>
            <person name="Pulawska J."/>
            <person name="Kuzmanovic N."/>
            <person name="Willems A."/>
            <person name="Pothier J.F."/>
        </authorList>
    </citation>
    <scope>NUCLEOTIDE SEQUENCE [LARGE SCALE GENOMIC DNA]</scope>
    <source>
        <strain evidence="3 4">F5.1</strain>
    </source>
</reference>
<keyword evidence="4" id="KW-1185">Reference proteome</keyword>
<dbReference type="RefSeq" id="WP_068953418.1">
    <property type="nucleotide sequence ID" value="NZ_LGLV01000005.1"/>
</dbReference>
<evidence type="ECO:0008006" key="5">
    <source>
        <dbReference type="Google" id="ProtNLM"/>
    </source>
</evidence>
<feature type="transmembrane region" description="Helical" evidence="2">
    <location>
        <begin position="52"/>
        <end position="76"/>
    </location>
</feature>
<sequence>MAKPDQETGKGTQAGSAGSSTVPPAGNDPLGLAEWLKDMPKVPLHPLMQHPAAAFAAATAIGLGMTSHIAGFMLGAMQGLAETAQKTGVAADEKPAAKAAGPVETPVAAANAQPIVKPKATTAKASSKARPVKAKPVAVESVPVAPVKAEKPKRQKVARVVQTQADDLKRISGIGPKLEQVLNGMGVRRYADVASWSDKDAQRFDDQLGFGGRIARDGWVEQAKALLKG</sequence>
<keyword evidence="2" id="KW-1133">Transmembrane helix</keyword>
<feature type="compositionally biased region" description="Polar residues" evidence="1">
    <location>
        <begin position="9"/>
        <end position="22"/>
    </location>
</feature>
<name>A0A1C7P518_9HYPH</name>
<dbReference type="Proteomes" id="UP000093111">
    <property type="component" value="Unassembled WGS sequence"/>
</dbReference>
<dbReference type="PATRIC" id="fig|1612624.7.peg.1687"/>
<dbReference type="STRING" id="1612624.ADU59_08020"/>
<feature type="region of interest" description="Disordered" evidence="1">
    <location>
        <begin position="1"/>
        <end position="32"/>
    </location>
</feature>
<evidence type="ECO:0000256" key="1">
    <source>
        <dbReference type="SAM" id="MobiDB-lite"/>
    </source>
</evidence>
<gene>
    <name evidence="3" type="ORF">ADU59_08020</name>
</gene>
<evidence type="ECO:0000313" key="4">
    <source>
        <dbReference type="Proteomes" id="UP000093111"/>
    </source>
</evidence>
<evidence type="ECO:0000256" key="2">
    <source>
        <dbReference type="SAM" id="Phobius"/>
    </source>
</evidence>
<dbReference type="OrthoDB" id="9807941at2"/>
<keyword evidence="2" id="KW-0472">Membrane</keyword>
<dbReference type="AlphaFoldDB" id="A0A1C7P518"/>